<name>A0A8V1A7P6_CHICK</name>
<feature type="disulfide bond" evidence="7">
    <location>
        <begin position="305"/>
        <end position="315"/>
    </location>
</feature>
<dbReference type="PROSITE" id="PS50287">
    <property type="entry name" value="SRCR_2"/>
    <property type="match status" value="7"/>
</dbReference>
<feature type="domain" description="SRCR" evidence="11">
    <location>
        <begin position="549"/>
        <end position="647"/>
    </location>
</feature>
<dbReference type="InterPro" id="IPR036772">
    <property type="entry name" value="SRCR-like_dom_sf"/>
</dbReference>
<feature type="domain" description="SRCR" evidence="11">
    <location>
        <begin position="26"/>
        <end position="128"/>
    </location>
</feature>
<feature type="disulfide bond" evidence="7">
    <location>
        <begin position="618"/>
        <end position="628"/>
    </location>
</feature>
<feature type="chain" id="PRO_5036463343" description="SRCR domain-containing protein" evidence="10">
    <location>
        <begin position="23"/>
        <end position="926"/>
    </location>
</feature>
<reference evidence="12" key="1">
    <citation type="submission" date="2020-11" db="EMBL/GenBank/DDBJ databases">
        <title>Gallus gallus (Chicken) genome, bGalGal1, GRCg7b, maternal haplotype autosomes + Z &amp; W.</title>
        <authorList>
            <person name="Warren W."/>
            <person name="Formenti G."/>
            <person name="Fedrigo O."/>
            <person name="Haase B."/>
            <person name="Mountcastle J."/>
            <person name="Balacco J."/>
            <person name="Tracey A."/>
            <person name="Schneider V."/>
            <person name="Okimoto R."/>
            <person name="Cheng H."/>
            <person name="Hawken R."/>
            <person name="Howe K."/>
            <person name="Jarvis E.D."/>
        </authorList>
    </citation>
    <scope>NUCLEOTIDE SEQUENCE [LARGE SCALE GENOMIC DNA]</scope>
    <source>
        <strain evidence="12">Broiler</strain>
    </source>
</reference>
<dbReference type="GO" id="GO:0005615">
    <property type="term" value="C:extracellular space"/>
    <property type="evidence" value="ECO:0000318"/>
    <property type="project" value="GO_Central"/>
</dbReference>
<keyword evidence="5 7" id="KW-1015">Disulfide bond</keyword>
<feature type="domain" description="SRCR" evidence="11">
    <location>
        <begin position="445"/>
        <end position="544"/>
    </location>
</feature>
<feature type="disulfide bond" evidence="7">
    <location>
        <begin position="408"/>
        <end position="418"/>
    </location>
</feature>
<feature type="compositionally biased region" description="Polar residues" evidence="8">
    <location>
        <begin position="841"/>
        <end position="851"/>
    </location>
</feature>
<feature type="transmembrane region" description="Helical" evidence="9">
    <location>
        <begin position="783"/>
        <end position="804"/>
    </location>
</feature>
<evidence type="ECO:0000256" key="8">
    <source>
        <dbReference type="SAM" id="MobiDB-lite"/>
    </source>
</evidence>
<feature type="disulfide bond" evidence="7">
    <location>
        <begin position="97"/>
        <end position="107"/>
    </location>
</feature>
<keyword evidence="2" id="KW-0964">Secreted</keyword>
<feature type="domain" description="SRCR" evidence="11">
    <location>
        <begin position="652"/>
        <end position="750"/>
    </location>
</feature>
<evidence type="ECO:0000256" key="10">
    <source>
        <dbReference type="SAM" id="SignalP"/>
    </source>
</evidence>
<evidence type="ECO:0000259" key="11">
    <source>
        <dbReference type="PROSITE" id="PS50287"/>
    </source>
</evidence>
<dbReference type="FunFam" id="3.10.250.10:FF:000012">
    <property type="entry name" value="CD163 molecule like 1"/>
    <property type="match status" value="1"/>
</dbReference>
<feature type="compositionally biased region" description="Pro residues" evidence="8">
    <location>
        <begin position="896"/>
        <end position="908"/>
    </location>
</feature>
<keyword evidence="6" id="KW-0325">Glycoprotein</keyword>
<feature type="signal peptide" evidence="10">
    <location>
        <begin position="1"/>
        <end position="22"/>
    </location>
</feature>
<evidence type="ECO:0000313" key="13">
    <source>
        <dbReference type="Proteomes" id="UP000000539"/>
    </source>
</evidence>
<dbReference type="Gene3D" id="3.10.250.10">
    <property type="entry name" value="SRCR-like domain"/>
    <property type="match status" value="7"/>
</dbReference>
<dbReference type="PANTHER" id="PTHR19331:SF487">
    <property type="entry name" value="SOLUBLE SCAVENGER RECEPTOR CYSTEINE-RICH DOMAIN-CONTAINING PROTEIN SSC5D"/>
    <property type="match status" value="1"/>
</dbReference>
<dbReference type="PANTHER" id="PTHR19331">
    <property type="entry name" value="SCAVENGER RECEPTOR DOMAIN-CONTAINING"/>
    <property type="match status" value="1"/>
</dbReference>
<reference evidence="12" key="3">
    <citation type="submission" date="2025-09" db="UniProtKB">
        <authorList>
            <consortium name="Ensembl"/>
        </authorList>
    </citation>
    <scope>IDENTIFICATION</scope>
    <source>
        <strain evidence="12">broiler</strain>
    </source>
</reference>
<evidence type="ECO:0000256" key="1">
    <source>
        <dbReference type="ARBA" id="ARBA00004613"/>
    </source>
</evidence>
<feature type="disulfide bond" evidence="7">
    <location>
        <begin position="719"/>
        <end position="729"/>
    </location>
</feature>
<dbReference type="FunFam" id="3.10.250.10:FF:000006">
    <property type="entry name" value="neurotrypsin isoform X2"/>
    <property type="match status" value="1"/>
</dbReference>
<evidence type="ECO:0000256" key="5">
    <source>
        <dbReference type="ARBA" id="ARBA00023157"/>
    </source>
</evidence>
<feature type="domain" description="SRCR" evidence="11">
    <location>
        <begin position="236"/>
        <end position="334"/>
    </location>
</feature>
<dbReference type="Proteomes" id="UP000000539">
    <property type="component" value="Chromosome 5"/>
</dbReference>
<dbReference type="Ensembl" id="ENSGALT00010063572.1">
    <property type="protein sequence ID" value="ENSGALP00010039239.1"/>
    <property type="gene ID" value="ENSGALG00010026079.1"/>
</dbReference>
<feature type="disulfide bond" evidence="7">
    <location>
        <begin position="377"/>
        <end position="438"/>
    </location>
</feature>
<feature type="disulfide bond" evidence="7">
    <location>
        <begin position="66"/>
        <end position="127"/>
    </location>
</feature>
<keyword evidence="4" id="KW-0677">Repeat</keyword>
<dbReference type="PROSITE" id="PS00420">
    <property type="entry name" value="SRCR_1"/>
    <property type="match status" value="1"/>
</dbReference>
<feature type="disulfide bond" evidence="7">
    <location>
        <begin position="364"/>
        <end position="428"/>
    </location>
</feature>
<evidence type="ECO:0000256" key="3">
    <source>
        <dbReference type="ARBA" id="ARBA00022729"/>
    </source>
</evidence>
<dbReference type="FunFam" id="3.10.250.10:FF:000009">
    <property type="entry name" value="WC1"/>
    <property type="match status" value="2"/>
</dbReference>
<feature type="disulfide bond" evidence="7">
    <location>
        <begin position="202"/>
        <end position="212"/>
    </location>
</feature>
<dbReference type="SMART" id="SM00202">
    <property type="entry name" value="SR"/>
    <property type="match status" value="7"/>
</dbReference>
<sequence length="926" mass="97525">MWGTMVPARVLGLLLCVHVCMGSEELRLVDGGGRCAGRVEVKHEGEWGSVCSYDIHWDAREAGVVCRQLGCGTVAHTSPYAPFGQGKGRIWLHPSFCQGTETTLQDCSHYGWGNHYCGHERDVGVICTEALELRLVDGRGPCEGRVEVKLQGRWGTVADDAWGMNHAEVVCQQLGCGSAAHTTFTSQILEARSTLMLVHVNCKGTEKAIWDCSIQGWGPYSVIHDHNASVVCQGFSRLAGGDSECSGRQEVRQDQNWVSVCHGHVDLMAAQVVCRELGCGTALALSGADPFGVPAGLFWNGAFECNGTEPSLSACTKRPPHIQNCTQPATIICSSYSGFRLADGVSVCDGRVEVEARGVWVPLCATAWDMPDAHVLCHHLGCGSAISLPPPGHFGMGTGMPWSDALICTGNERHPGQCPVEVLGQPACPPGHTAAVNCSGVAEPLRLHGGESRCDGRLEVAVRPGVWAHVPVGLWDNSTATVVCRQLGCGVPEKIHAAPANGSGPIELQELRCVGTEEHLAQCNATRMATEPSKSPEELAIACSGSKQLRLVGGRGRCAGRVEVYSEGTWGTICQDSWTLQDANIVCRQLGCGRALEAPGSERFGPGTGMLWLGAGGCAGTEDALWHCPAPVQRGCRRGGGAGAVCSGLLDLRLMGGSSRCSGHLEVLHEGTWGRVCANGTSPATATAVCRQLGCGTAGSLTDNPAEGSEPAWLSWVRCEEGARSLWRCPSAPWQLQECGPTGITHITCDEDSRDSSEATSPAPGTLTHSAVPLTAAPRSVSALTVLCVLLGTLLCVALAALAVQAHRIQSKCQGPSKDAASEVVYEELDYSLMPEYQEVPSHTGSLSQGSGRKLSNHSVDSAEESDLQVSADPPAQPQHSSSHGYDDVMAVPEVSPSPQPADAPAQPPEDMGYDDVGVCTLGTSL</sequence>
<dbReference type="InterPro" id="IPR001190">
    <property type="entry name" value="SRCR"/>
</dbReference>
<dbReference type="GO" id="GO:0016020">
    <property type="term" value="C:membrane"/>
    <property type="evidence" value="ECO:0007669"/>
    <property type="project" value="InterPro"/>
</dbReference>
<comment type="caution">
    <text evidence="7">Lacks conserved residue(s) required for the propagation of feature annotation.</text>
</comment>
<evidence type="ECO:0000313" key="12">
    <source>
        <dbReference type="Ensembl" id="ENSGALP00010039239.1"/>
    </source>
</evidence>
<evidence type="ECO:0000256" key="6">
    <source>
        <dbReference type="ARBA" id="ARBA00023180"/>
    </source>
</evidence>
<evidence type="ECO:0000256" key="7">
    <source>
        <dbReference type="PROSITE-ProRule" id="PRU00196"/>
    </source>
</evidence>
<dbReference type="FunFam" id="3.10.250.10:FF:000004">
    <property type="entry name" value="Scavenger receptor cysteine-rich type 1 protein M130"/>
    <property type="match status" value="3"/>
</dbReference>
<keyword evidence="13" id="KW-1185">Reference proteome</keyword>
<feature type="disulfide bond" evidence="7">
    <location>
        <begin position="171"/>
        <end position="232"/>
    </location>
</feature>
<proteinExistence type="predicted"/>
<keyword evidence="9" id="KW-0472">Membrane</keyword>
<feature type="disulfide bond" evidence="7">
    <location>
        <begin position="261"/>
        <end position="325"/>
    </location>
</feature>
<reference evidence="12" key="2">
    <citation type="submission" date="2025-08" db="UniProtKB">
        <authorList>
            <consortium name="Ensembl"/>
        </authorList>
    </citation>
    <scope>IDENTIFICATION</scope>
    <source>
        <strain evidence="12">broiler</strain>
    </source>
</reference>
<dbReference type="GO" id="GO:0004720">
    <property type="term" value="F:protein-lysine 6-oxidase activity"/>
    <property type="evidence" value="ECO:0000318"/>
    <property type="project" value="GO_Central"/>
</dbReference>
<dbReference type="Pfam" id="PF00530">
    <property type="entry name" value="SRCR"/>
    <property type="match status" value="7"/>
</dbReference>
<dbReference type="AlphaFoldDB" id="A0A8V1A7P6"/>
<dbReference type="GeneTree" id="ENSGT00950000183145"/>
<keyword evidence="9" id="KW-0812">Transmembrane</keyword>
<evidence type="ECO:0000256" key="9">
    <source>
        <dbReference type="SAM" id="Phobius"/>
    </source>
</evidence>
<keyword evidence="9" id="KW-1133">Transmembrane helix</keyword>
<protein>
    <recommendedName>
        <fullName evidence="11">SRCR domain-containing protein</fullName>
    </recommendedName>
</protein>
<dbReference type="SUPFAM" id="SSF56487">
    <property type="entry name" value="SRCR-like"/>
    <property type="match status" value="7"/>
</dbReference>
<feature type="domain" description="SRCR" evidence="11">
    <location>
        <begin position="133"/>
        <end position="233"/>
    </location>
</feature>
<feature type="domain" description="SRCR" evidence="11">
    <location>
        <begin position="339"/>
        <end position="439"/>
    </location>
</feature>
<comment type="subcellular location">
    <subcellularLocation>
        <location evidence="1">Secreted</location>
    </subcellularLocation>
</comment>
<accession>A0A8V1A7P6</accession>
<evidence type="ECO:0000256" key="4">
    <source>
        <dbReference type="ARBA" id="ARBA00022737"/>
    </source>
</evidence>
<evidence type="ECO:0000256" key="2">
    <source>
        <dbReference type="ARBA" id="ARBA00022525"/>
    </source>
</evidence>
<keyword evidence="3 10" id="KW-0732">Signal</keyword>
<organism evidence="12 13">
    <name type="scientific">Gallus gallus</name>
    <name type="common">Chicken</name>
    <dbReference type="NCBI Taxonomy" id="9031"/>
    <lineage>
        <taxon>Eukaryota</taxon>
        <taxon>Metazoa</taxon>
        <taxon>Chordata</taxon>
        <taxon>Craniata</taxon>
        <taxon>Vertebrata</taxon>
        <taxon>Euteleostomi</taxon>
        <taxon>Archelosauria</taxon>
        <taxon>Archosauria</taxon>
        <taxon>Dinosauria</taxon>
        <taxon>Saurischia</taxon>
        <taxon>Theropoda</taxon>
        <taxon>Coelurosauria</taxon>
        <taxon>Aves</taxon>
        <taxon>Neognathae</taxon>
        <taxon>Galloanserae</taxon>
        <taxon>Galliformes</taxon>
        <taxon>Phasianidae</taxon>
        <taxon>Phasianinae</taxon>
        <taxon>Gallus</taxon>
    </lineage>
</organism>
<feature type="region of interest" description="Disordered" evidence="8">
    <location>
        <begin position="750"/>
        <end position="769"/>
    </location>
</feature>
<feature type="disulfide bond" evidence="7">
    <location>
        <begin position="513"/>
        <end position="523"/>
    </location>
</feature>
<dbReference type="PRINTS" id="PR00258">
    <property type="entry name" value="SPERACTRCPTR"/>
</dbReference>
<feature type="region of interest" description="Disordered" evidence="8">
    <location>
        <begin position="840"/>
        <end position="926"/>
    </location>
</feature>